<dbReference type="STRING" id="871652.SAMN04515673_10745"/>
<dbReference type="GO" id="GO:0048038">
    <property type="term" value="F:quinone binding"/>
    <property type="evidence" value="ECO:0007669"/>
    <property type="project" value="TreeGrafter"/>
</dbReference>
<dbReference type="Proteomes" id="UP000199302">
    <property type="component" value="Unassembled WGS sequence"/>
</dbReference>
<comment type="similarity">
    <text evidence="1">Belongs to the short-chain dehydrogenases/reductases (SDR) family.</text>
</comment>
<dbReference type="RefSeq" id="WP_092080790.1">
    <property type="nucleotide sequence ID" value="NZ_FOYI01000007.1"/>
</dbReference>
<dbReference type="InterPro" id="IPR002347">
    <property type="entry name" value="SDR_fam"/>
</dbReference>
<dbReference type="SUPFAM" id="SSF51735">
    <property type="entry name" value="NAD(P)-binding Rossmann-fold domains"/>
    <property type="match status" value="1"/>
</dbReference>
<dbReference type="InterPro" id="IPR020904">
    <property type="entry name" value="Sc_DH/Rdtase_CS"/>
</dbReference>
<gene>
    <name evidence="3" type="ORF">SAMN04515673_10745</name>
</gene>
<keyword evidence="4" id="KW-1185">Reference proteome</keyword>
<dbReference type="Gene3D" id="3.40.50.720">
    <property type="entry name" value="NAD(P)-binding Rossmann-like Domain"/>
    <property type="match status" value="1"/>
</dbReference>
<dbReference type="GO" id="GO:0006633">
    <property type="term" value="P:fatty acid biosynthetic process"/>
    <property type="evidence" value="ECO:0007669"/>
    <property type="project" value="TreeGrafter"/>
</dbReference>
<dbReference type="Pfam" id="PF13561">
    <property type="entry name" value="adh_short_C2"/>
    <property type="match status" value="1"/>
</dbReference>
<protein>
    <submittedName>
        <fullName evidence="3">Glucose 1-dehydrogenase</fullName>
    </submittedName>
</protein>
<accession>A0A1I6E3K3</accession>
<proteinExistence type="inferred from homology"/>
<dbReference type="InterPro" id="IPR036291">
    <property type="entry name" value="NAD(P)-bd_dom_sf"/>
</dbReference>
<dbReference type="CDD" id="cd05233">
    <property type="entry name" value="SDR_c"/>
    <property type="match status" value="1"/>
</dbReference>
<name>A0A1I6E3K3_9RHOB</name>
<dbReference type="PANTHER" id="PTHR42760:SF133">
    <property type="entry name" value="3-OXOACYL-[ACYL-CARRIER-PROTEIN] REDUCTASE"/>
    <property type="match status" value="1"/>
</dbReference>
<organism evidence="3 4">
    <name type="scientific">Poseidonocella sedimentorum</name>
    <dbReference type="NCBI Taxonomy" id="871652"/>
    <lineage>
        <taxon>Bacteria</taxon>
        <taxon>Pseudomonadati</taxon>
        <taxon>Pseudomonadota</taxon>
        <taxon>Alphaproteobacteria</taxon>
        <taxon>Rhodobacterales</taxon>
        <taxon>Roseobacteraceae</taxon>
        <taxon>Poseidonocella</taxon>
    </lineage>
</organism>
<dbReference type="FunFam" id="3.40.50.720:FF:000084">
    <property type="entry name" value="Short-chain dehydrogenase reductase"/>
    <property type="match status" value="1"/>
</dbReference>
<keyword evidence="2" id="KW-0560">Oxidoreductase</keyword>
<dbReference type="EMBL" id="FOYI01000007">
    <property type="protein sequence ID" value="SFR12303.1"/>
    <property type="molecule type" value="Genomic_DNA"/>
</dbReference>
<evidence type="ECO:0000256" key="1">
    <source>
        <dbReference type="ARBA" id="ARBA00006484"/>
    </source>
</evidence>
<dbReference type="PRINTS" id="PR00081">
    <property type="entry name" value="GDHRDH"/>
</dbReference>
<evidence type="ECO:0000313" key="4">
    <source>
        <dbReference type="Proteomes" id="UP000199302"/>
    </source>
</evidence>
<evidence type="ECO:0000313" key="3">
    <source>
        <dbReference type="EMBL" id="SFR12303.1"/>
    </source>
</evidence>
<evidence type="ECO:0000256" key="2">
    <source>
        <dbReference type="ARBA" id="ARBA00023002"/>
    </source>
</evidence>
<sequence>MDLSGHKLLVTGAQQGIGAAVALAGANAGADVALNYLDDEAATRVLADKIEALGRTAVLVQGDVSVIDSISDIVSTAAEALGGLDTLCNNAGVYPRQPFLELTEETWDTTLGINLKGTAFMSQAFARHVKATGAKNAAIVSMSSLACQGWENSAHYAASKGGINSLTKNMAIELAPLGIRVNAIAPGVIDTAQPRGGYTEEQLQTLVAGSLAGRLGAPSEVADVAVALLSSASSFVNGQTIHVNGGVFFA</sequence>
<dbReference type="PROSITE" id="PS00061">
    <property type="entry name" value="ADH_SHORT"/>
    <property type="match status" value="1"/>
</dbReference>
<reference evidence="3 4" key="1">
    <citation type="submission" date="2016-10" db="EMBL/GenBank/DDBJ databases">
        <authorList>
            <person name="de Groot N.N."/>
        </authorList>
    </citation>
    <scope>NUCLEOTIDE SEQUENCE [LARGE SCALE GENOMIC DNA]</scope>
    <source>
        <strain evidence="4">KMM 9023,NRIC 0796,JCM 17311,KCTC 23692</strain>
    </source>
</reference>
<dbReference type="PANTHER" id="PTHR42760">
    <property type="entry name" value="SHORT-CHAIN DEHYDROGENASES/REDUCTASES FAMILY MEMBER"/>
    <property type="match status" value="1"/>
</dbReference>
<dbReference type="GO" id="GO:0016616">
    <property type="term" value="F:oxidoreductase activity, acting on the CH-OH group of donors, NAD or NADP as acceptor"/>
    <property type="evidence" value="ECO:0007669"/>
    <property type="project" value="TreeGrafter"/>
</dbReference>
<dbReference type="AlphaFoldDB" id="A0A1I6E3K3"/>
<dbReference type="PRINTS" id="PR00080">
    <property type="entry name" value="SDRFAMILY"/>
</dbReference>
<dbReference type="OrthoDB" id="9780084at2"/>